<dbReference type="GO" id="GO:0046872">
    <property type="term" value="F:metal ion binding"/>
    <property type="evidence" value="ECO:0007669"/>
    <property type="project" value="UniProtKB-KW"/>
</dbReference>
<dbReference type="InterPro" id="IPR005122">
    <property type="entry name" value="Uracil-DNA_glycosylase-like"/>
</dbReference>
<evidence type="ECO:0000256" key="11">
    <source>
        <dbReference type="ARBA" id="ARBA00023204"/>
    </source>
</evidence>
<dbReference type="EMBL" id="JAASRM010000001">
    <property type="protein sequence ID" value="NIK90155.1"/>
    <property type="molecule type" value="Genomic_DNA"/>
</dbReference>
<keyword evidence="5" id="KW-0004">4Fe-4S</keyword>
<keyword evidence="10" id="KW-0411">Iron-sulfur</keyword>
<dbReference type="SMART" id="SM00987">
    <property type="entry name" value="UreE_C"/>
    <property type="match status" value="1"/>
</dbReference>
<dbReference type="SUPFAM" id="SSF52141">
    <property type="entry name" value="Uracil-DNA glycosylase-like"/>
    <property type="match status" value="1"/>
</dbReference>
<evidence type="ECO:0000313" key="13">
    <source>
        <dbReference type="EMBL" id="NIK90155.1"/>
    </source>
</evidence>
<dbReference type="GO" id="GO:0004844">
    <property type="term" value="F:uracil DNA N-glycosylase activity"/>
    <property type="evidence" value="ECO:0007669"/>
    <property type="project" value="UniProtKB-EC"/>
</dbReference>
<comment type="catalytic activity">
    <reaction evidence="1">
        <text>Hydrolyzes single-stranded DNA or mismatched double-stranded DNA and polynucleotides, releasing free uracil.</text>
        <dbReference type="EC" id="3.2.2.27"/>
    </reaction>
</comment>
<evidence type="ECO:0000256" key="3">
    <source>
        <dbReference type="ARBA" id="ARBA00012030"/>
    </source>
</evidence>
<dbReference type="Pfam" id="PF03167">
    <property type="entry name" value="UDG"/>
    <property type="match status" value="1"/>
</dbReference>
<keyword evidence="9" id="KW-0408">Iron</keyword>
<evidence type="ECO:0000256" key="4">
    <source>
        <dbReference type="ARBA" id="ARBA00019403"/>
    </source>
</evidence>
<dbReference type="InterPro" id="IPR036895">
    <property type="entry name" value="Uracil-DNA_glycosylase-like_sf"/>
</dbReference>
<protein>
    <recommendedName>
        <fullName evidence="4">Type-4 uracil-DNA glycosylase</fullName>
        <ecNumber evidence="3">3.2.2.27</ecNumber>
    </recommendedName>
</protein>
<evidence type="ECO:0000313" key="14">
    <source>
        <dbReference type="Proteomes" id="UP000570514"/>
    </source>
</evidence>
<evidence type="ECO:0000256" key="1">
    <source>
        <dbReference type="ARBA" id="ARBA00001400"/>
    </source>
</evidence>
<keyword evidence="7" id="KW-0227">DNA damage</keyword>
<evidence type="ECO:0000256" key="8">
    <source>
        <dbReference type="ARBA" id="ARBA00022801"/>
    </source>
</evidence>
<sequence length="282" mass="30337">MTDHLASDPLATLAWLLESGAEEAIGETPINRFALKPPPAATTPLQARPLPSAAAARPTPAAPAAQAAMPLEGEAIASAQSLAKAATNLAELRAALEGFEGCGLKKNCANTVFADGNPTSRIMFIGEAPGAEEDRQGLPFVGRAGKLLDKMMAAIHLDRSSAYITNVLNWRPPQNRDPSPEEAAMCLPFLRRHIELVNPGIIILLGAVAARHVLGFSEGIMKLRGRWLEYRVNDVMIPVMATLHPAYLLRQPAHKKLAWRDLQAAEEKIIALGLLEKHSSIH</sequence>
<keyword evidence="6" id="KW-0479">Metal-binding</keyword>
<dbReference type="GO" id="GO:0006281">
    <property type="term" value="P:DNA repair"/>
    <property type="evidence" value="ECO:0007669"/>
    <property type="project" value="UniProtKB-KW"/>
</dbReference>
<dbReference type="EC" id="3.2.2.27" evidence="3"/>
<dbReference type="GO" id="GO:0051539">
    <property type="term" value="F:4 iron, 4 sulfur cluster binding"/>
    <property type="evidence" value="ECO:0007669"/>
    <property type="project" value="UniProtKB-KW"/>
</dbReference>
<dbReference type="AlphaFoldDB" id="A0A846N3V8"/>
<proteinExistence type="inferred from homology"/>
<evidence type="ECO:0000256" key="2">
    <source>
        <dbReference type="ARBA" id="ARBA00006521"/>
    </source>
</evidence>
<dbReference type="CDD" id="cd10030">
    <property type="entry name" value="UDG-F4_TTUDGA_SPO1dp_like"/>
    <property type="match status" value="1"/>
</dbReference>
<reference evidence="13 14" key="1">
    <citation type="submission" date="2020-03" db="EMBL/GenBank/DDBJ databases">
        <title>Genomic Encyclopedia of Type Strains, Phase IV (KMG-IV): sequencing the most valuable type-strain genomes for metagenomic binning, comparative biology and taxonomic classification.</title>
        <authorList>
            <person name="Goeker M."/>
        </authorList>
    </citation>
    <scope>NUCLEOTIDE SEQUENCE [LARGE SCALE GENOMIC DNA]</scope>
    <source>
        <strain evidence="13 14">DSM 19867</strain>
    </source>
</reference>
<gene>
    <name evidence="13" type="ORF">FHS83_003473</name>
</gene>
<name>A0A846N3V8_9PROT</name>
<keyword evidence="11" id="KW-0234">DNA repair</keyword>
<dbReference type="SMART" id="SM00986">
    <property type="entry name" value="UDG"/>
    <property type="match status" value="1"/>
</dbReference>
<feature type="domain" description="Uracil-DNA glycosylase-like" evidence="12">
    <location>
        <begin position="113"/>
        <end position="263"/>
    </location>
</feature>
<keyword evidence="13" id="KW-0808">Transferase</keyword>
<organism evidence="13 14">
    <name type="scientific">Rhizomicrobium palustre</name>
    <dbReference type="NCBI Taxonomy" id="189966"/>
    <lineage>
        <taxon>Bacteria</taxon>
        <taxon>Pseudomonadati</taxon>
        <taxon>Pseudomonadota</taxon>
        <taxon>Alphaproteobacteria</taxon>
        <taxon>Micropepsales</taxon>
        <taxon>Micropepsaceae</taxon>
        <taxon>Rhizomicrobium</taxon>
    </lineage>
</organism>
<evidence type="ECO:0000256" key="6">
    <source>
        <dbReference type="ARBA" id="ARBA00022723"/>
    </source>
</evidence>
<evidence type="ECO:0000256" key="7">
    <source>
        <dbReference type="ARBA" id="ARBA00022763"/>
    </source>
</evidence>
<dbReference type="InterPro" id="IPR005273">
    <property type="entry name" value="Ura-DNA_glyco_family4"/>
</dbReference>
<keyword evidence="13" id="KW-0548">Nucleotidyltransferase</keyword>
<evidence type="ECO:0000256" key="10">
    <source>
        <dbReference type="ARBA" id="ARBA00023014"/>
    </source>
</evidence>
<dbReference type="PANTHER" id="PTHR33693">
    <property type="entry name" value="TYPE-5 URACIL-DNA GLYCOSYLASE"/>
    <property type="match status" value="1"/>
</dbReference>
<dbReference type="GO" id="GO:0016779">
    <property type="term" value="F:nucleotidyltransferase activity"/>
    <property type="evidence" value="ECO:0007669"/>
    <property type="project" value="UniProtKB-KW"/>
</dbReference>
<accession>A0A846N3V8</accession>
<keyword evidence="14" id="KW-1185">Reference proteome</keyword>
<dbReference type="PANTHER" id="PTHR33693:SF1">
    <property type="entry name" value="TYPE-4 URACIL-DNA GLYCOSYLASE"/>
    <property type="match status" value="1"/>
</dbReference>
<keyword evidence="8" id="KW-0378">Hydrolase</keyword>
<dbReference type="InterPro" id="IPR051536">
    <property type="entry name" value="UDG_Type-4/5"/>
</dbReference>
<comment type="similarity">
    <text evidence="2">Belongs to the uracil-DNA glycosylase (UDG) superfamily. Type 4 (UDGa) family.</text>
</comment>
<dbReference type="Gene3D" id="3.40.470.10">
    <property type="entry name" value="Uracil-DNA glycosylase-like domain"/>
    <property type="match status" value="1"/>
</dbReference>
<evidence type="ECO:0000259" key="12">
    <source>
        <dbReference type="SMART" id="SM00986"/>
    </source>
</evidence>
<dbReference type="RefSeq" id="WP_167084476.1">
    <property type="nucleotide sequence ID" value="NZ_BAAADC010000001.1"/>
</dbReference>
<dbReference type="NCBIfam" id="TIGR00758">
    <property type="entry name" value="UDG_fam4"/>
    <property type="match status" value="1"/>
</dbReference>
<evidence type="ECO:0000256" key="5">
    <source>
        <dbReference type="ARBA" id="ARBA00022485"/>
    </source>
</evidence>
<evidence type="ECO:0000256" key="9">
    <source>
        <dbReference type="ARBA" id="ARBA00023004"/>
    </source>
</evidence>
<dbReference type="Proteomes" id="UP000570514">
    <property type="component" value="Unassembled WGS sequence"/>
</dbReference>
<comment type="caution">
    <text evidence="13">The sequence shown here is derived from an EMBL/GenBank/DDBJ whole genome shotgun (WGS) entry which is preliminary data.</text>
</comment>